<gene>
    <name evidence="2" type="ORF">prwr041_09950</name>
</gene>
<feature type="transmembrane region" description="Helical" evidence="1">
    <location>
        <begin position="248"/>
        <end position="271"/>
    </location>
</feature>
<dbReference type="RefSeq" id="WP_207155260.1">
    <property type="nucleotide sequence ID" value="NZ_AP024484.1"/>
</dbReference>
<keyword evidence="3" id="KW-1185">Reference proteome</keyword>
<protein>
    <submittedName>
        <fullName evidence="2">DUF4271 domain-containing protein</fullName>
    </submittedName>
</protein>
<evidence type="ECO:0000313" key="2">
    <source>
        <dbReference type="EMBL" id="BCS85102.1"/>
    </source>
</evidence>
<keyword evidence="1" id="KW-1133">Transmembrane helix</keyword>
<keyword evidence="1" id="KW-0812">Transmembrane</keyword>
<name>A0ABN6EGU0_9BACT</name>
<keyword evidence="1" id="KW-0472">Membrane</keyword>
<feature type="transmembrane region" description="Helical" evidence="1">
    <location>
        <begin position="124"/>
        <end position="141"/>
    </location>
</feature>
<proteinExistence type="predicted"/>
<dbReference type="Proteomes" id="UP001319045">
    <property type="component" value="Chromosome"/>
</dbReference>
<feature type="transmembrane region" description="Helical" evidence="1">
    <location>
        <begin position="210"/>
        <end position="236"/>
    </location>
</feature>
<feature type="transmembrane region" description="Helical" evidence="1">
    <location>
        <begin position="311"/>
        <end position="335"/>
    </location>
</feature>
<organism evidence="2 3">
    <name type="scientific">Prevotella herbatica</name>
    <dbReference type="NCBI Taxonomy" id="2801997"/>
    <lineage>
        <taxon>Bacteria</taxon>
        <taxon>Pseudomonadati</taxon>
        <taxon>Bacteroidota</taxon>
        <taxon>Bacteroidia</taxon>
        <taxon>Bacteroidales</taxon>
        <taxon>Prevotellaceae</taxon>
        <taxon>Prevotella</taxon>
    </lineage>
</organism>
<reference evidence="2 3" key="1">
    <citation type="journal article" date="2022" name="Int. J. Syst. Evol. Microbiol.">
        <title>Prevotella herbatica sp. nov., a plant polysaccharide-decomposing anaerobic bacterium isolated from a methanogenic reactor.</title>
        <authorList>
            <person name="Uek A."/>
            <person name="Tonouchi A."/>
            <person name="Kaku N."/>
            <person name="Ueki K."/>
        </authorList>
    </citation>
    <scope>NUCLEOTIDE SEQUENCE [LARGE SCALE GENOMIC DNA]</scope>
    <source>
        <strain evidence="2 3">WR041</strain>
    </source>
</reference>
<feature type="transmembrane region" description="Helical" evidence="1">
    <location>
        <begin position="176"/>
        <end position="198"/>
    </location>
</feature>
<dbReference type="InterPro" id="IPR025367">
    <property type="entry name" value="DUF4271"/>
</dbReference>
<dbReference type="Pfam" id="PF14093">
    <property type="entry name" value="DUF4271"/>
    <property type="match status" value="1"/>
</dbReference>
<evidence type="ECO:0000313" key="3">
    <source>
        <dbReference type="Proteomes" id="UP001319045"/>
    </source>
</evidence>
<feature type="transmembrane region" description="Helical" evidence="1">
    <location>
        <begin position="277"/>
        <end position="299"/>
    </location>
</feature>
<evidence type="ECO:0000256" key="1">
    <source>
        <dbReference type="SAM" id="Phobius"/>
    </source>
</evidence>
<dbReference type="EMBL" id="AP024484">
    <property type="protein sequence ID" value="BCS85102.1"/>
    <property type="molecule type" value="Genomic_DNA"/>
</dbReference>
<accession>A0ABN6EGU0</accession>
<sequence length="339" mass="38610">MIQQEDSIVNENTQQKALVGFPHVKTQPTPAQILSWLPKNATPEQQDSAIQANIKPSDIHWSSMPDTLHLPGQPVGKSWRDVNLPKYYKESFFSNSPWFHPELSGGRVGVAGDPVPYTIAGDNLITGILLACFLLAMVAFAQSHKFIVRQAKNFFYVQHGETTTMTETSGEFRFQFFLMLQTCLQFSLLFFLYARSVISDTFIVEQYKVVGFFSAVILVYFLIKFVAYTIVNLTFFDKKTNEQWIKSFLFINSVEGLLVFPVVMLVAYFGLALKTALIYTVIVVVLLKILSLYKTYIIFFRQKGAFLQDILYFCALEVMPLLTLWGVLTAINGYLKINF</sequence>